<dbReference type="InParanoid" id="G4TBL5"/>
<dbReference type="EMBL" id="CAFZ01000038">
    <property type="protein sequence ID" value="CCA68719.1"/>
    <property type="molecule type" value="Genomic_DNA"/>
</dbReference>
<dbReference type="Pfam" id="PF12937">
    <property type="entry name" value="F-box-like"/>
    <property type="match status" value="1"/>
</dbReference>
<dbReference type="InterPro" id="IPR001810">
    <property type="entry name" value="F-box_dom"/>
</dbReference>
<dbReference type="PROSITE" id="PS50181">
    <property type="entry name" value="FBOX"/>
    <property type="match status" value="1"/>
</dbReference>
<reference evidence="2 3" key="1">
    <citation type="journal article" date="2011" name="PLoS Pathog.">
        <title>Endophytic Life Strategies Decoded by Genome and Transcriptome Analyses of the Mutualistic Root Symbiont Piriformospora indica.</title>
        <authorList>
            <person name="Zuccaro A."/>
            <person name="Lahrmann U."/>
            <person name="Guldener U."/>
            <person name="Langen G."/>
            <person name="Pfiffi S."/>
            <person name="Biedenkopf D."/>
            <person name="Wong P."/>
            <person name="Samans B."/>
            <person name="Grimm C."/>
            <person name="Basiewicz M."/>
            <person name="Murat C."/>
            <person name="Martin F."/>
            <person name="Kogel K.H."/>
        </authorList>
    </citation>
    <scope>NUCLEOTIDE SEQUENCE [LARGE SCALE GENOMIC DNA]</scope>
    <source>
        <strain evidence="2 3">DSM 11827</strain>
    </source>
</reference>
<sequence>MELSGDQSLSFLNQRRIDLLEQLGAAYDNSDLAAVWPKVFNEYNSVIEAINKTLQLWPLAKLDDLPDEILLDIFRLVALTGPCIWKERIYMVLAFVCTRWRDLVFGTSSLWTVIHIDDNVPDLRATVTLFLKLSGGLPLSLSYERPMKSTHPVLSLILPHTHRFTSLEVRLMGRRLFSIADDKPSDRNLTRLDRLLRVTAFSSVTSFSVTNGVSPLTSQTLQSIVKSGDTIGANCVIRALEAADDSPTHVDFSVKRMQELYRTLHSIESISSITSVVVDSLTLSPNLSSNQLLDATHTQLLHWKSLTCRVLIPQTLLSNLIDRSASTLTYLNVVLDTSQFVAISLALLELSSLRSLIIDIPEQVPYPFRKYPTVLPDLKVSKLRVLKINHRLLADVGLWAYIISLLSLVPHVQKLCIPPVAHNAEYQLTKLNDELFDRICAMKSLNCLKLDGNLELVDKGDSMLYALPVVEDLAVRSTLHTFRMLKLETMLRLKFDWESSIRYANTFELYGHRLRVLELSRVTRREADKIYIRLMLPNLRRLVTNDSALLAGICYKLAVEPQHLPALEELEIGNEVFPEWDLFFVMLEKRIVEHKRRGSSVRMLEKLIFHTSLSSSLRWALTGRLKGLYTHRSSNTEICPAANYKLRLDDRM</sequence>
<gene>
    <name evidence="2" type="ORF">PIIN_02583</name>
</gene>
<evidence type="ECO:0000313" key="2">
    <source>
        <dbReference type="EMBL" id="CCA68719.1"/>
    </source>
</evidence>
<organism evidence="2 3">
    <name type="scientific">Serendipita indica (strain DSM 11827)</name>
    <name type="common">Root endophyte fungus</name>
    <name type="synonym">Piriformospora indica</name>
    <dbReference type="NCBI Taxonomy" id="1109443"/>
    <lineage>
        <taxon>Eukaryota</taxon>
        <taxon>Fungi</taxon>
        <taxon>Dikarya</taxon>
        <taxon>Basidiomycota</taxon>
        <taxon>Agaricomycotina</taxon>
        <taxon>Agaricomycetes</taxon>
        <taxon>Sebacinales</taxon>
        <taxon>Serendipitaceae</taxon>
        <taxon>Serendipita</taxon>
    </lineage>
</organism>
<dbReference type="Gene3D" id="1.20.1280.50">
    <property type="match status" value="1"/>
</dbReference>
<accession>G4TBL5</accession>
<dbReference type="Proteomes" id="UP000007148">
    <property type="component" value="Unassembled WGS sequence"/>
</dbReference>
<dbReference type="OrthoDB" id="3258333at2759"/>
<proteinExistence type="predicted"/>
<protein>
    <recommendedName>
        <fullName evidence="1">F-box domain-containing protein</fullName>
    </recommendedName>
</protein>
<comment type="caution">
    <text evidence="2">The sequence shown here is derived from an EMBL/GenBank/DDBJ whole genome shotgun (WGS) entry which is preliminary data.</text>
</comment>
<evidence type="ECO:0000259" key="1">
    <source>
        <dbReference type="PROSITE" id="PS50181"/>
    </source>
</evidence>
<name>G4TBL5_SERID</name>
<dbReference type="eggNOG" id="ENOG502T6JN">
    <property type="taxonomic scope" value="Eukaryota"/>
</dbReference>
<dbReference type="HOGENOM" id="CLU_015287_1_0_1"/>
<feature type="domain" description="F-box" evidence="1">
    <location>
        <begin position="59"/>
        <end position="114"/>
    </location>
</feature>
<dbReference type="AlphaFoldDB" id="G4TBL5"/>
<keyword evidence="3" id="KW-1185">Reference proteome</keyword>
<evidence type="ECO:0000313" key="3">
    <source>
        <dbReference type="Proteomes" id="UP000007148"/>
    </source>
</evidence>